<dbReference type="SUPFAM" id="SSF52518">
    <property type="entry name" value="Thiamin diphosphate-binding fold (THDP-binding)"/>
    <property type="match status" value="1"/>
</dbReference>
<reference evidence="12 13" key="1">
    <citation type="journal article" date="2024" name="Front. Microbiol.">
        <title>Novel thermophilic genera Geochorda gen. nov. and Carboxydochorda gen. nov. from the deep terrestrial subsurface reveal the ecophysiological diversity in the class Limnochordia.</title>
        <authorList>
            <person name="Karnachuk O.V."/>
            <person name="Lukina A.P."/>
            <person name="Avakyan M.R."/>
            <person name="Kadnikov V.V."/>
            <person name="Begmatov S."/>
            <person name="Beletsky A.V."/>
            <person name="Vlasova K.G."/>
            <person name="Novikov A.A."/>
            <person name="Shcherbakova V.A."/>
            <person name="Mardanov A.V."/>
            <person name="Ravin N.V."/>
        </authorList>
    </citation>
    <scope>NUCLEOTIDE SEQUENCE [LARGE SCALE GENOMIC DNA]</scope>
    <source>
        <strain evidence="12 13">L945</strain>
    </source>
</reference>
<dbReference type="Pfam" id="PF02775">
    <property type="entry name" value="TPP_enzyme_C"/>
    <property type="match status" value="1"/>
</dbReference>
<dbReference type="EMBL" id="CP141615">
    <property type="protein sequence ID" value="WRP16681.1"/>
    <property type="molecule type" value="Genomic_DNA"/>
</dbReference>
<gene>
    <name evidence="12" type="ORF">U7230_11345</name>
</gene>
<dbReference type="InterPro" id="IPR011896">
    <property type="entry name" value="OFOB"/>
</dbReference>
<evidence type="ECO:0000259" key="10">
    <source>
        <dbReference type="Pfam" id="PF02775"/>
    </source>
</evidence>
<feature type="domain" description="Pyruvate ferredoxin oxidoreductase beta subunit C-terminal" evidence="11">
    <location>
        <begin position="199"/>
        <end position="265"/>
    </location>
</feature>
<evidence type="ECO:0000259" key="11">
    <source>
        <dbReference type="Pfam" id="PF12367"/>
    </source>
</evidence>
<organism evidence="12 13">
    <name type="scientific">Carboxydichorda subterranea</name>
    <dbReference type="NCBI Taxonomy" id="3109565"/>
    <lineage>
        <taxon>Bacteria</taxon>
        <taxon>Bacillati</taxon>
        <taxon>Bacillota</taxon>
        <taxon>Limnochordia</taxon>
        <taxon>Limnochordales</taxon>
        <taxon>Geochordaceae</taxon>
        <taxon>Carboxydichorda</taxon>
    </lineage>
</organism>
<keyword evidence="5" id="KW-0460">Magnesium</keyword>
<evidence type="ECO:0000256" key="7">
    <source>
        <dbReference type="ARBA" id="ARBA00023004"/>
    </source>
</evidence>
<dbReference type="NCBIfam" id="TIGR02177">
    <property type="entry name" value="PorB_KorB"/>
    <property type="match status" value="1"/>
</dbReference>
<evidence type="ECO:0000256" key="6">
    <source>
        <dbReference type="ARBA" id="ARBA00023002"/>
    </source>
</evidence>
<keyword evidence="4" id="KW-0479">Metal-binding</keyword>
<dbReference type="InterPro" id="IPR011766">
    <property type="entry name" value="TPP_enzyme_TPP-bd"/>
</dbReference>
<protein>
    <submittedName>
        <fullName evidence="12">2-oxoacid:ferredoxin oxidoreductase subunit beta</fullName>
    </submittedName>
</protein>
<dbReference type="RefSeq" id="WP_324715953.1">
    <property type="nucleotide sequence ID" value="NZ_CP141615.1"/>
</dbReference>
<comment type="cofactor">
    <cofactor evidence="3">
        <name>[4Fe-4S] cluster</name>
        <dbReference type="ChEBI" id="CHEBI:49883"/>
    </cofactor>
</comment>
<evidence type="ECO:0000313" key="13">
    <source>
        <dbReference type="Proteomes" id="UP001332192"/>
    </source>
</evidence>
<dbReference type="NCBIfam" id="NF008820">
    <property type="entry name" value="PRK11866.1"/>
    <property type="match status" value="1"/>
</dbReference>
<dbReference type="InterPro" id="IPR029061">
    <property type="entry name" value="THDP-binding"/>
</dbReference>
<evidence type="ECO:0000256" key="8">
    <source>
        <dbReference type="ARBA" id="ARBA00023014"/>
    </source>
</evidence>
<evidence type="ECO:0000256" key="9">
    <source>
        <dbReference type="ARBA" id="ARBA00023052"/>
    </source>
</evidence>
<accession>A0ABZ1BVW2</accession>
<keyword evidence="9" id="KW-0786">Thiamine pyrophosphate</keyword>
<proteinExistence type="predicted"/>
<comment type="cofactor">
    <cofactor evidence="2">
        <name>thiamine diphosphate</name>
        <dbReference type="ChEBI" id="CHEBI:58937"/>
    </cofactor>
</comment>
<evidence type="ECO:0000256" key="1">
    <source>
        <dbReference type="ARBA" id="ARBA00001946"/>
    </source>
</evidence>
<name>A0ABZ1BVW2_9FIRM</name>
<keyword evidence="8" id="KW-0411">Iron-sulfur</keyword>
<dbReference type="Pfam" id="PF12367">
    <property type="entry name" value="PFO_beta_C"/>
    <property type="match status" value="1"/>
</dbReference>
<keyword evidence="13" id="KW-1185">Reference proteome</keyword>
<comment type="cofactor">
    <cofactor evidence="1">
        <name>Mg(2+)</name>
        <dbReference type="ChEBI" id="CHEBI:18420"/>
    </cofactor>
</comment>
<evidence type="ECO:0000256" key="3">
    <source>
        <dbReference type="ARBA" id="ARBA00001966"/>
    </source>
</evidence>
<dbReference type="PANTHER" id="PTHR48084:SF4">
    <property type="entry name" value="2-OXOGLUTARATE OXIDOREDUCTASE SUBUNIT KORB"/>
    <property type="match status" value="1"/>
</dbReference>
<evidence type="ECO:0000313" key="12">
    <source>
        <dbReference type="EMBL" id="WRP16681.1"/>
    </source>
</evidence>
<feature type="domain" description="Thiamine pyrophosphate enzyme TPP-binding" evidence="10">
    <location>
        <begin position="55"/>
        <end position="195"/>
    </location>
</feature>
<dbReference type="InterPro" id="IPR051457">
    <property type="entry name" value="2-oxoacid:Fd_oxidoreductase"/>
</dbReference>
<dbReference type="InterPro" id="IPR032686">
    <property type="entry name" value="PFO_beta_C"/>
</dbReference>
<dbReference type="PANTHER" id="PTHR48084">
    <property type="entry name" value="2-OXOGLUTARATE OXIDOREDUCTASE SUBUNIT KORB-RELATED"/>
    <property type="match status" value="1"/>
</dbReference>
<dbReference type="Gene3D" id="3.40.50.970">
    <property type="match status" value="1"/>
</dbReference>
<keyword evidence="6" id="KW-0560">Oxidoreductase</keyword>
<sequence>MLDVKLYNSPVRPTWCPGCGDFGILNAVKQALAELEIWPHEVVFVSGIGCGSKLPDYIHANGFTTLHGRALPVAQGIKLANPSLHVIAVTGDGDGYGIGGNHFLHALRRNPDITHIVEDNMVYGLTKGQTSPTSPKGWVSTTTPDGSIERAVNPLALALAGGATFVARGFSGNPKHLAKIIARAIRHKGYALVDVLQPCVIFNRVNTYDWYRERVYLLDDEPGYDPSHFEAAWEKAHEWHDRIPLGVLYETTDQPSYEEQVPALKDGPVATRPLLPLPDHEAEQLLAEFR</sequence>
<dbReference type="Proteomes" id="UP001332192">
    <property type="component" value="Chromosome"/>
</dbReference>
<evidence type="ECO:0000256" key="4">
    <source>
        <dbReference type="ARBA" id="ARBA00022723"/>
    </source>
</evidence>
<dbReference type="CDD" id="cd03375">
    <property type="entry name" value="TPP_OGFOR"/>
    <property type="match status" value="1"/>
</dbReference>
<evidence type="ECO:0000256" key="2">
    <source>
        <dbReference type="ARBA" id="ARBA00001964"/>
    </source>
</evidence>
<evidence type="ECO:0000256" key="5">
    <source>
        <dbReference type="ARBA" id="ARBA00022842"/>
    </source>
</evidence>
<keyword evidence="7" id="KW-0408">Iron</keyword>